<comment type="caution">
    <text evidence="9">The sequence shown here is derived from an EMBL/GenBank/DDBJ whole genome shotgun (WGS) entry which is preliminary data.</text>
</comment>
<evidence type="ECO:0000256" key="3">
    <source>
        <dbReference type="ARBA" id="ARBA00022475"/>
    </source>
</evidence>
<gene>
    <name evidence="9" type="ORF">J2TS6_52320</name>
</gene>
<dbReference type="PANTHER" id="PTHR30193:SF37">
    <property type="entry name" value="INNER MEMBRANE ABC TRANSPORTER PERMEASE PROTEIN YCJO"/>
    <property type="match status" value="1"/>
</dbReference>
<evidence type="ECO:0000313" key="10">
    <source>
        <dbReference type="Proteomes" id="UP000679779"/>
    </source>
</evidence>
<dbReference type="GO" id="GO:0005886">
    <property type="term" value="C:plasma membrane"/>
    <property type="evidence" value="ECO:0007669"/>
    <property type="project" value="UniProtKB-SubCell"/>
</dbReference>
<evidence type="ECO:0000256" key="1">
    <source>
        <dbReference type="ARBA" id="ARBA00004651"/>
    </source>
</evidence>
<feature type="transmembrane region" description="Helical" evidence="7">
    <location>
        <begin position="133"/>
        <end position="154"/>
    </location>
</feature>
<protein>
    <submittedName>
        <fullName evidence="9">ABC transporter permease</fullName>
    </submittedName>
</protein>
<keyword evidence="10" id="KW-1185">Reference proteome</keyword>
<keyword evidence="4 7" id="KW-0812">Transmembrane</keyword>
<feature type="transmembrane region" description="Helical" evidence="7">
    <location>
        <begin position="105"/>
        <end position="126"/>
    </location>
</feature>
<evidence type="ECO:0000256" key="7">
    <source>
        <dbReference type="SAM" id="Phobius"/>
    </source>
</evidence>
<dbReference type="Gene3D" id="1.10.3720.10">
    <property type="entry name" value="MetI-like"/>
    <property type="match status" value="1"/>
</dbReference>
<feature type="transmembrane region" description="Helical" evidence="7">
    <location>
        <begin position="296"/>
        <end position="317"/>
    </location>
</feature>
<accession>A0A920CBY3</accession>
<evidence type="ECO:0000256" key="5">
    <source>
        <dbReference type="ARBA" id="ARBA00022989"/>
    </source>
</evidence>
<dbReference type="InterPro" id="IPR035906">
    <property type="entry name" value="MetI-like_sf"/>
</dbReference>
<dbReference type="PROSITE" id="PS50928">
    <property type="entry name" value="ABC_TM1"/>
    <property type="match status" value="1"/>
</dbReference>
<dbReference type="InterPro" id="IPR000515">
    <property type="entry name" value="MetI-like"/>
</dbReference>
<evidence type="ECO:0000259" key="8">
    <source>
        <dbReference type="PROSITE" id="PS50928"/>
    </source>
</evidence>
<dbReference type="EMBL" id="BORQ01000008">
    <property type="protein sequence ID" value="GIO34091.1"/>
    <property type="molecule type" value="Genomic_DNA"/>
</dbReference>
<evidence type="ECO:0000256" key="4">
    <source>
        <dbReference type="ARBA" id="ARBA00022692"/>
    </source>
</evidence>
<feature type="transmembrane region" description="Helical" evidence="7">
    <location>
        <begin position="44"/>
        <end position="73"/>
    </location>
</feature>
<name>A0A920CBY3_9BACL</name>
<proteinExistence type="predicted"/>
<keyword evidence="3" id="KW-1003">Cell membrane</keyword>
<keyword evidence="6 7" id="KW-0472">Membrane</keyword>
<dbReference type="CDD" id="cd06261">
    <property type="entry name" value="TM_PBP2"/>
    <property type="match status" value="1"/>
</dbReference>
<dbReference type="SUPFAM" id="SSF161098">
    <property type="entry name" value="MetI-like"/>
    <property type="match status" value="1"/>
</dbReference>
<dbReference type="InterPro" id="IPR051393">
    <property type="entry name" value="ABC_transporter_permease"/>
</dbReference>
<feature type="transmembrane region" description="Helical" evidence="7">
    <location>
        <begin position="188"/>
        <end position="211"/>
    </location>
</feature>
<sequence>MSELENVRVRLPDPARTASPPVPGREPGKLAELMKQMRQQKQGYVLLAPYFVLFFVFTAFPVLMAFALSFTYFNVLEPPKWIGWDNYATLFIKDEVFLIALKNTLLFAVITGPISYIACFMLAWLINELSPKLRAVVTLLFYAPSISGNVYLIWQVAFSGDSFGYVNAFLMKWGFILEPIQWLQNPKYMLFIIMLVQLWLSLGTAFLAFIAGLQGLDKTLIEAGAIDGVKNRWQELWHITLPSMRPQLMFGAVMQITSSFAVADVATNMAGFPSPQYAAHTIVTHLNDYGTIRFEMGYACAIASVLFVIMLGTNMVIQKLLRKVGE</sequence>
<keyword evidence="2" id="KW-0813">Transport</keyword>
<dbReference type="Proteomes" id="UP000679779">
    <property type="component" value="Unassembled WGS sequence"/>
</dbReference>
<dbReference type="GO" id="GO:0055085">
    <property type="term" value="P:transmembrane transport"/>
    <property type="evidence" value="ECO:0007669"/>
    <property type="project" value="InterPro"/>
</dbReference>
<reference evidence="9" key="1">
    <citation type="submission" date="2021-03" db="EMBL/GenBank/DDBJ databases">
        <title>Antimicrobial resistance genes in bacteria isolated from Japanese honey, and their potential for conferring macrolide and lincosamide resistance in the American foulbrood pathogen Paenibacillus larvae.</title>
        <authorList>
            <person name="Okamoto M."/>
            <person name="Kumagai M."/>
            <person name="Kanamori H."/>
            <person name="Takamatsu D."/>
        </authorList>
    </citation>
    <scope>NUCLEOTIDE SEQUENCE</scope>
    <source>
        <strain evidence="9">J2TS6</strain>
    </source>
</reference>
<keyword evidence="5 7" id="KW-1133">Transmembrane helix</keyword>
<evidence type="ECO:0000313" key="9">
    <source>
        <dbReference type="EMBL" id="GIO34091.1"/>
    </source>
</evidence>
<dbReference type="RefSeq" id="WP_160043412.1">
    <property type="nucleotide sequence ID" value="NZ_BORQ01000008.1"/>
</dbReference>
<feature type="domain" description="ABC transmembrane type-1" evidence="8">
    <location>
        <begin position="101"/>
        <end position="317"/>
    </location>
</feature>
<organism evidence="9 10">
    <name type="scientific">Paenibacillus albilobatus</name>
    <dbReference type="NCBI Taxonomy" id="2716884"/>
    <lineage>
        <taxon>Bacteria</taxon>
        <taxon>Bacillati</taxon>
        <taxon>Bacillota</taxon>
        <taxon>Bacilli</taxon>
        <taxon>Bacillales</taxon>
        <taxon>Paenibacillaceae</taxon>
        <taxon>Paenibacillus</taxon>
    </lineage>
</organism>
<evidence type="ECO:0000256" key="2">
    <source>
        <dbReference type="ARBA" id="ARBA00022448"/>
    </source>
</evidence>
<evidence type="ECO:0000256" key="6">
    <source>
        <dbReference type="ARBA" id="ARBA00023136"/>
    </source>
</evidence>
<dbReference type="PANTHER" id="PTHR30193">
    <property type="entry name" value="ABC TRANSPORTER PERMEASE PROTEIN"/>
    <property type="match status" value="1"/>
</dbReference>
<dbReference type="AlphaFoldDB" id="A0A920CBY3"/>
<comment type="subcellular location">
    <subcellularLocation>
        <location evidence="1">Cell membrane</location>
        <topology evidence="1">Multi-pass membrane protein</topology>
    </subcellularLocation>
</comment>